<dbReference type="SUPFAM" id="SSF102462">
    <property type="entry name" value="Peptidyl-tRNA hydrolase II"/>
    <property type="match status" value="1"/>
</dbReference>
<comment type="catalytic activity">
    <reaction evidence="3">
        <text>an N-acyl-L-alpha-aminoacyl-tRNA + H2O = an N-acyl-L-amino acid + a tRNA + H(+)</text>
        <dbReference type="Rhea" id="RHEA:54448"/>
        <dbReference type="Rhea" id="RHEA-COMP:10123"/>
        <dbReference type="Rhea" id="RHEA-COMP:13883"/>
        <dbReference type="ChEBI" id="CHEBI:15377"/>
        <dbReference type="ChEBI" id="CHEBI:15378"/>
        <dbReference type="ChEBI" id="CHEBI:59874"/>
        <dbReference type="ChEBI" id="CHEBI:78442"/>
        <dbReference type="ChEBI" id="CHEBI:138191"/>
        <dbReference type="EC" id="3.1.1.29"/>
    </reaction>
</comment>
<evidence type="ECO:0000256" key="2">
    <source>
        <dbReference type="ARBA" id="ARBA00022801"/>
    </source>
</evidence>
<evidence type="ECO:0000256" key="1">
    <source>
        <dbReference type="ARBA" id="ARBA00013260"/>
    </source>
</evidence>
<dbReference type="Proteomes" id="UP000696485">
    <property type="component" value="Unassembled WGS sequence"/>
</dbReference>
<dbReference type="GO" id="GO:0004045">
    <property type="term" value="F:peptidyl-tRNA hydrolase activity"/>
    <property type="evidence" value="ECO:0007669"/>
    <property type="project" value="UniProtKB-EC"/>
</dbReference>
<organism evidence="4 5">
    <name type="scientific">Podila minutissima</name>
    <dbReference type="NCBI Taxonomy" id="64525"/>
    <lineage>
        <taxon>Eukaryota</taxon>
        <taxon>Fungi</taxon>
        <taxon>Fungi incertae sedis</taxon>
        <taxon>Mucoromycota</taxon>
        <taxon>Mortierellomycotina</taxon>
        <taxon>Mortierellomycetes</taxon>
        <taxon>Mortierellales</taxon>
        <taxon>Mortierellaceae</taxon>
        <taxon>Podila</taxon>
    </lineage>
</organism>
<dbReference type="InterPro" id="IPR002833">
    <property type="entry name" value="PTH2"/>
</dbReference>
<keyword evidence="2 4" id="KW-0378">Hydrolase</keyword>
<dbReference type="PANTHER" id="PTHR46194:SF1">
    <property type="entry name" value="PEPTIDYL-TRNA HYDROLASE PTRHD1-RELATED"/>
    <property type="match status" value="1"/>
</dbReference>
<proteinExistence type="predicted"/>
<comment type="caution">
    <text evidence="4">The sequence shown here is derived from an EMBL/GenBank/DDBJ whole genome shotgun (WGS) entry which is preliminary data.</text>
</comment>
<keyword evidence="5" id="KW-1185">Reference proteome</keyword>
<dbReference type="InterPro" id="IPR023476">
    <property type="entry name" value="Pep_tRNA_hydro_II_dom_sf"/>
</dbReference>
<dbReference type="Pfam" id="PF01981">
    <property type="entry name" value="PTH2"/>
    <property type="match status" value="1"/>
</dbReference>
<dbReference type="EMBL" id="JAAAUY010000086">
    <property type="protein sequence ID" value="KAF9335779.1"/>
    <property type="molecule type" value="Genomic_DNA"/>
</dbReference>
<dbReference type="Gene3D" id="3.40.1490.10">
    <property type="entry name" value="Bit1"/>
    <property type="match status" value="1"/>
</dbReference>
<dbReference type="AlphaFoldDB" id="A0A9P5SQA1"/>
<evidence type="ECO:0000313" key="5">
    <source>
        <dbReference type="Proteomes" id="UP000696485"/>
    </source>
</evidence>
<dbReference type="EC" id="3.1.1.29" evidence="1"/>
<accession>A0A9P5SQA1</accession>
<gene>
    <name evidence="4" type="primary">PTRHD1</name>
    <name evidence="4" type="ORF">BG006_010669</name>
</gene>
<sequence length="142" mass="15785">MASLFFQKAHSLLCTPNILNTMADPLTMFIVIRKDLIKALGWSTGSVIAQACHASTAVLHKTSELPDTREYLADLNNMHKVVLEVKNVAHLEALAASLSGLDVPHVTWREQPEDILTCLSTSPIRRNQEVKDAFKKCSLFRS</sequence>
<evidence type="ECO:0000256" key="3">
    <source>
        <dbReference type="ARBA" id="ARBA00048707"/>
    </source>
</evidence>
<protein>
    <recommendedName>
        <fullName evidence="1">peptidyl-tRNA hydrolase</fullName>
        <ecNumber evidence="1">3.1.1.29</ecNumber>
    </recommendedName>
</protein>
<name>A0A9P5SQA1_9FUNG</name>
<evidence type="ECO:0000313" key="4">
    <source>
        <dbReference type="EMBL" id="KAF9335779.1"/>
    </source>
</evidence>
<dbReference type="InterPro" id="IPR042237">
    <property type="entry name" value="PTRHD1"/>
</dbReference>
<reference evidence="4" key="1">
    <citation type="journal article" date="2020" name="Fungal Divers.">
        <title>Resolving the Mortierellaceae phylogeny through synthesis of multi-gene phylogenetics and phylogenomics.</title>
        <authorList>
            <person name="Vandepol N."/>
            <person name="Liber J."/>
            <person name="Desiro A."/>
            <person name="Na H."/>
            <person name="Kennedy M."/>
            <person name="Barry K."/>
            <person name="Grigoriev I.V."/>
            <person name="Miller A.N."/>
            <person name="O'Donnell K."/>
            <person name="Stajich J.E."/>
            <person name="Bonito G."/>
        </authorList>
    </citation>
    <scope>NUCLEOTIDE SEQUENCE</scope>
    <source>
        <strain evidence="4">NVP1</strain>
    </source>
</reference>
<dbReference type="PANTHER" id="PTHR46194">
    <property type="entry name" value="PEPTIDYL-TRNA HYDROLASE PTRHD1-RELATED"/>
    <property type="match status" value="1"/>
</dbReference>